<accession>A0A9W6KVQ2</accession>
<dbReference type="EMBL" id="BSFP01000159">
    <property type="protein sequence ID" value="GLL08558.1"/>
    <property type="molecule type" value="Genomic_DNA"/>
</dbReference>
<organism evidence="1 2">
    <name type="scientific">Dactylosporangium matsuzakiense</name>
    <dbReference type="NCBI Taxonomy" id="53360"/>
    <lineage>
        <taxon>Bacteria</taxon>
        <taxon>Bacillati</taxon>
        <taxon>Actinomycetota</taxon>
        <taxon>Actinomycetes</taxon>
        <taxon>Micromonosporales</taxon>
        <taxon>Micromonosporaceae</taxon>
        <taxon>Dactylosporangium</taxon>
    </lineage>
</organism>
<sequence>MLVFYTYEDIGQITPTAPADADMADGDDAPEEVQDVDETAVGWLDQKIIHAVYQRSSIMPFTANAYNARFYYDGWVGIAIEMICDWPMNLFRGPSTGDGAGTKIDHPTGGSTQLGKRLSDATHRLNEVLGVSTKPTVSVANFVTEWEGPPLKVGPHGYPPRAYNTK</sequence>
<protein>
    <submittedName>
        <fullName evidence="1">Uncharacterized protein</fullName>
    </submittedName>
</protein>
<reference evidence="1" key="2">
    <citation type="submission" date="2023-01" db="EMBL/GenBank/DDBJ databases">
        <authorList>
            <person name="Sun Q."/>
            <person name="Evtushenko L."/>
        </authorList>
    </citation>
    <scope>NUCLEOTIDE SEQUENCE</scope>
    <source>
        <strain evidence="1">VKM Ac-1321</strain>
    </source>
</reference>
<gene>
    <name evidence="1" type="ORF">GCM10017581_103250</name>
</gene>
<reference evidence="1" key="1">
    <citation type="journal article" date="2014" name="Int. J. Syst. Evol. Microbiol.">
        <title>Complete genome sequence of Corynebacterium casei LMG S-19264T (=DSM 44701T), isolated from a smear-ripened cheese.</title>
        <authorList>
            <consortium name="US DOE Joint Genome Institute (JGI-PGF)"/>
            <person name="Walter F."/>
            <person name="Albersmeier A."/>
            <person name="Kalinowski J."/>
            <person name="Ruckert C."/>
        </authorList>
    </citation>
    <scope>NUCLEOTIDE SEQUENCE</scope>
    <source>
        <strain evidence="1">VKM Ac-1321</strain>
    </source>
</reference>
<dbReference type="Proteomes" id="UP001143480">
    <property type="component" value="Unassembled WGS sequence"/>
</dbReference>
<dbReference type="AlphaFoldDB" id="A0A9W6KVQ2"/>
<name>A0A9W6KVQ2_9ACTN</name>
<evidence type="ECO:0000313" key="1">
    <source>
        <dbReference type="EMBL" id="GLL08558.1"/>
    </source>
</evidence>
<proteinExistence type="predicted"/>
<evidence type="ECO:0000313" key="2">
    <source>
        <dbReference type="Proteomes" id="UP001143480"/>
    </source>
</evidence>
<comment type="caution">
    <text evidence="1">The sequence shown here is derived from an EMBL/GenBank/DDBJ whole genome shotgun (WGS) entry which is preliminary data.</text>
</comment>
<keyword evidence="2" id="KW-1185">Reference proteome</keyword>